<comment type="caution">
    <text evidence="1">The sequence shown here is derived from an EMBL/GenBank/DDBJ whole genome shotgun (WGS) entry which is preliminary data.</text>
</comment>
<dbReference type="Pfam" id="PF14388">
    <property type="entry name" value="DUF4419"/>
    <property type="match status" value="1"/>
</dbReference>
<dbReference type="PANTHER" id="PTHR31252">
    <property type="entry name" value="DUF4419 DOMAIN-CONTAINING PROTEIN"/>
    <property type="match status" value="1"/>
</dbReference>
<evidence type="ECO:0000313" key="1">
    <source>
        <dbReference type="EMBL" id="CAG8891029.1"/>
    </source>
</evidence>
<protein>
    <submittedName>
        <fullName evidence="1">Uncharacterized protein</fullName>
    </submittedName>
</protein>
<sequence length="126" mass="14383">MTYETMETVDFGEMAWRMAKLMEKHVVNPELRSWIMPAFSTTTTSDEVVAAILMVGSIQKYFSYQFTIRCGIPSVTLLGEREDWELMVPKLAQLAQLGDEPARFAQLLRPVLNTLLLPSITPKLRM</sequence>
<evidence type="ECO:0000313" key="2">
    <source>
        <dbReference type="Proteomes" id="UP001154252"/>
    </source>
</evidence>
<accession>A0A9W4KBI4</accession>
<dbReference type="PANTHER" id="PTHR31252:SF11">
    <property type="entry name" value="DUF4419 DOMAIN-CONTAINING PROTEIN"/>
    <property type="match status" value="1"/>
</dbReference>
<proteinExistence type="predicted"/>
<reference evidence="1" key="1">
    <citation type="submission" date="2021-07" db="EMBL/GenBank/DDBJ databases">
        <authorList>
            <person name="Branca A.L. A."/>
        </authorList>
    </citation>
    <scope>NUCLEOTIDE SEQUENCE</scope>
</reference>
<dbReference type="EMBL" id="CAJVRC010000843">
    <property type="protein sequence ID" value="CAG8891029.1"/>
    <property type="molecule type" value="Genomic_DNA"/>
</dbReference>
<dbReference type="Proteomes" id="UP001154252">
    <property type="component" value="Unassembled WGS sequence"/>
</dbReference>
<dbReference type="InterPro" id="IPR025533">
    <property type="entry name" value="DUF4419"/>
</dbReference>
<name>A0A9W4KBI4_9EURO</name>
<dbReference type="AlphaFoldDB" id="A0A9W4KBI4"/>
<gene>
    <name evidence="1" type="ORF">PEGY_LOCUS2662</name>
</gene>
<organism evidence="1 2">
    <name type="scientific">Penicillium egyptiacum</name>
    <dbReference type="NCBI Taxonomy" id="1303716"/>
    <lineage>
        <taxon>Eukaryota</taxon>
        <taxon>Fungi</taxon>
        <taxon>Dikarya</taxon>
        <taxon>Ascomycota</taxon>
        <taxon>Pezizomycotina</taxon>
        <taxon>Eurotiomycetes</taxon>
        <taxon>Eurotiomycetidae</taxon>
        <taxon>Eurotiales</taxon>
        <taxon>Aspergillaceae</taxon>
        <taxon>Penicillium</taxon>
    </lineage>
</organism>
<dbReference type="OrthoDB" id="9978173at2759"/>
<keyword evidence="2" id="KW-1185">Reference proteome</keyword>